<dbReference type="AlphaFoldDB" id="N6URD9"/>
<comment type="caution">
    <text evidence="1">The sequence shown here is derived from an EMBL/GenBank/DDBJ whole genome shotgun (WGS) entry which is preliminary data.</text>
</comment>
<dbReference type="RefSeq" id="WP_010703342.1">
    <property type="nucleotide sequence ID" value="NZ_KB915627.1"/>
</dbReference>
<dbReference type="InterPro" id="IPR012332">
    <property type="entry name" value="Autotransporter_pectin_lyase_C"/>
</dbReference>
<accession>N6URD9</accession>
<reference evidence="1 2" key="1">
    <citation type="journal article" date="2013" name="PLoS Genet.">
        <title>A gene transfer agent and a dynamic repertoire of secretion systems hold the keys to the explosive radiation of the emerging pathogen Bartonella.</title>
        <authorList>
            <person name="Guy L."/>
            <person name="Nystedt B."/>
            <person name="Toft C."/>
            <person name="Zaremba-Niedzwiedzka K."/>
            <person name="Berglund E.C."/>
            <person name="Granberg F."/>
            <person name="Naslund K."/>
            <person name="Eriksson A.S."/>
            <person name="Andersson S.G."/>
        </authorList>
    </citation>
    <scope>NUCLEOTIDE SEQUENCE [LARGE SCALE GENOMIC DNA]</scope>
    <source>
        <strain evidence="2">m07a</strain>
    </source>
</reference>
<dbReference type="Gene3D" id="2.160.20.20">
    <property type="match status" value="1"/>
</dbReference>
<evidence type="ECO:0000313" key="1">
    <source>
        <dbReference type="EMBL" id="ENN92673.1"/>
    </source>
</evidence>
<keyword evidence="2" id="KW-1185">Reference proteome</keyword>
<dbReference type="EMBL" id="AGWC01000001">
    <property type="protein sequence ID" value="ENN92673.1"/>
    <property type="molecule type" value="Genomic_DNA"/>
</dbReference>
<dbReference type="Proteomes" id="UP000014242">
    <property type="component" value="Unassembled WGS sequence"/>
</dbReference>
<dbReference type="HOGENOM" id="CLU_996244_0_0_5"/>
<protein>
    <recommendedName>
        <fullName evidence="3">Right handed beta helix domain-containing protein</fullName>
    </recommendedName>
</protein>
<proteinExistence type="predicted"/>
<evidence type="ECO:0000313" key="2">
    <source>
        <dbReference type="Proteomes" id="UP000014242"/>
    </source>
</evidence>
<name>N6URD9_9HYPH</name>
<organism evidence="1 2">
    <name type="scientific">Bartonella schoenbuchensis m07a</name>
    <dbReference type="NCBI Taxonomy" id="1094496"/>
    <lineage>
        <taxon>Bacteria</taxon>
        <taxon>Pseudomonadati</taxon>
        <taxon>Pseudomonadota</taxon>
        <taxon>Alphaproteobacteria</taxon>
        <taxon>Hyphomicrobiales</taxon>
        <taxon>Bartonellaceae</taxon>
        <taxon>Bartonella</taxon>
    </lineage>
</organism>
<sequence>MVNISQVEKGAKVSKGTLEVIKGSIQGNTMGVEVSEKGVLKIEGSSTIMVTNGTGLSVKGSGKATMMGGSIGGSGGTGTGVEVNTSEGEVTLNTVEVSRFKTGASVKSGKLTVTGGSTIAGGEMGVGVEVSEKGVLKIEGSSTIMVQRGGTGLKVTGGSANMVGGGITGNGGTGTGVNVGGGNVTLSGGVKISKFATGVEVSGNGAFKMTGGGEITGNGNGAGVECIGGWRCDVGGRGDDFKCTNGGEYDGKWEVDNEGGVGKRVYKVWGVCGGKCDEC</sequence>
<dbReference type="PATRIC" id="fig|1094496.3.peg.189"/>
<gene>
    <name evidence="1" type="ORF">m07a_01830</name>
</gene>
<evidence type="ECO:0008006" key="3">
    <source>
        <dbReference type="Google" id="ProtNLM"/>
    </source>
</evidence>